<feature type="region of interest" description="Disordered" evidence="1">
    <location>
        <begin position="46"/>
        <end position="92"/>
    </location>
</feature>
<evidence type="ECO:0000256" key="1">
    <source>
        <dbReference type="SAM" id="MobiDB-lite"/>
    </source>
</evidence>
<evidence type="ECO:0000313" key="2">
    <source>
        <dbReference type="EMBL" id="TNN42375.1"/>
    </source>
</evidence>
<dbReference type="AlphaFoldDB" id="A0A4Z2FNA2"/>
<gene>
    <name evidence="2" type="ORF">EYF80_047470</name>
</gene>
<keyword evidence="3" id="KW-1185">Reference proteome</keyword>
<accession>A0A4Z2FNA2</accession>
<dbReference type="Proteomes" id="UP000314294">
    <property type="component" value="Unassembled WGS sequence"/>
</dbReference>
<dbReference type="EMBL" id="SRLO01001041">
    <property type="protein sequence ID" value="TNN42375.1"/>
    <property type="molecule type" value="Genomic_DNA"/>
</dbReference>
<proteinExistence type="predicted"/>
<organism evidence="2 3">
    <name type="scientific">Liparis tanakae</name>
    <name type="common">Tanaka's snailfish</name>
    <dbReference type="NCBI Taxonomy" id="230148"/>
    <lineage>
        <taxon>Eukaryota</taxon>
        <taxon>Metazoa</taxon>
        <taxon>Chordata</taxon>
        <taxon>Craniata</taxon>
        <taxon>Vertebrata</taxon>
        <taxon>Euteleostomi</taxon>
        <taxon>Actinopterygii</taxon>
        <taxon>Neopterygii</taxon>
        <taxon>Teleostei</taxon>
        <taxon>Neoteleostei</taxon>
        <taxon>Acanthomorphata</taxon>
        <taxon>Eupercaria</taxon>
        <taxon>Perciformes</taxon>
        <taxon>Cottioidei</taxon>
        <taxon>Cottales</taxon>
        <taxon>Liparidae</taxon>
        <taxon>Liparis</taxon>
    </lineage>
</organism>
<feature type="compositionally biased region" description="Low complexity" evidence="1">
    <location>
        <begin position="54"/>
        <end position="67"/>
    </location>
</feature>
<name>A0A4Z2FNA2_9TELE</name>
<comment type="caution">
    <text evidence="2">The sequence shown here is derived from an EMBL/GenBank/DDBJ whole genome shotgun (WGS) entry which is preliminary data.</text>
</comment>
<sequence length="92" mass="10408">MSTVSPLWTHVCSKALRQNLYLRSRCEWIRTPATRSRHNLLRGGRLASRPEAQSGALPASRRLSSASTYQPTEIMKSFTEPQQKEPSVIRIA</sequence>
<evidence type="ECO:0000313" key="3">
    <source>
        <dbReference type="Proteomes" id="UP000314294"/>
    </source>
</evidence>
<protein>
    <submittedName>
        <fullName evidence="2">Uncharacterized protein</fullName>
    </submittedName>
</protein>
<reference evidence="2 3" key="1">
    <citation type="submission" date="2019-03" db="EMBL/GenBank/DDBJ databases">
        <title>First draft genome of Liparis tanakae, snailfish: a comprehensive survey of snailfish specific genes.</title>
        <authorList>
            <person name="Kim W."/>
            <person name="Song I."/>
            <person name="Jeong J.-H."/>
            <person name="Kim D."/>
            <person name="Kim S."/>
            <person name="Ryu S."/>
            <person name="Song J.Y."/>
            <person name="Lee S.K."/>
        </authorList>
    </citation>
    <scope>NUCLEOTIDE SEQUENCE [LARGE SCALE GENOMIC DNA]</scope>
    <source>
        <tissue evidence="2">Muscle</tissue>
    </source>
</reference>